<protein>
    <submittedName>
        <fullName evidence="1">Uncharacterized protein</fullName>
    </submittedName>
</protein>
<dbReference type="EMBL" id="CP000840">
    <property type="protein sequence ID" value="ABW32449.1"/>
    <property type="molecule type" value="Genomic_DNA"/>
</dbReference>
<organism evidence="1 2">
    <name type="scientific">Acaryochloris marina (strain MBIC 11017)</name>
    <dbReference type="NCBI Taxonomy" id="329726"/>
    <lineage>
        <taxon>Bacteria</taxon>
        <taxon>Bacillati</taxon>
        <taxon>Cyanobacteriota</taxon>
        <taxon>Cyanophyceae</taxon>
        <taxon>Acaryochloridales</taxon>
        <taxon>Acaryochloridaceae</taxon>
        <taxon>Acaryochloris</taxon>
    </lineage>
</organism>
<keyword evidence="1" id="KW-0614">Plasmid</keyword>
<accession>A8ZMN9</accession>
<dbReference type="KEGG" id="amr:AM1_C0142"/>
<geneLocation type="plasmid" evidence="1 2">
    <name>pREB3</name>
</geneLocation>
<proteinExistence type="predicted"/>
<evidence type="ECO:0000313" key="2">
    <source>
        <dbReference type="Proteomes" id="UP000000268"/>
    </source>
</evidence>
<sequence>MVLRNDDIDVTPKGLKRFYTIWQTPTRTFDDPRDNSSFSTHQ</sequence>
<dbReference type="Proteomes" id="UP000000268">
    <property type="component" value="Plasmid pREB3"/>
</dbReference>
<dbReference type="AlphaFoldDB" id="A8ZMN9"/>
<dbReference type="HOGENOM" id="CLU_3245624_0_0_3"/>
<gene>
    <name evidence="1" type="ordered locus">AM1_C0142</name>
</gene>
<reference evidence="1 2" key="1">
    <citation type="journal article" date="2008" name="Proc. Natl. Acad. Sci. U.S.A.">
        <title>Niche adaptation and genome expansion in the chlorophyll d-producing cyanobacterium Acaryochloris marina.</title>
        <authorList>
            <person name="Swingley W.D."/>
            <person name="Chen M."/>
            <person name="Cheung P.C."/>
            <person name="Conrad A.L."/>
            <person name="Dejesa L.C."/>
            <person name="Hao J."/>
            <person name="Honchak B.M."/>
            <person name="Karbach L.E."/>
            <person name="Kurdoglu A."/>
            <person name="Lahiri S."/>
            <person name="Mastrian S.D."/>
            <person name="Miyashita H."/>
            <person name="Page L."/>
            <person name="Ramakrishna P."/>
            <person name="Satoh S."/>
            <person name="Sattley W.M."/>
            <person name="Shimada Y."/>
            <person name="Taylor H.L."/>
            <person name="Tomo T."/>
            <person name="Tsuchiya T."/>
            <person name="Wang Z.T."/>
            <person name="Raymond J."/>
            <person name="Mimuro M."/>
            <person name="Blankenship R.E."/>
            <person name="Touchman J.W."/>
        </authorList>
    </citation>
    <scope>NUCLEOTIDE SEQUENCE [LARGE SCALE GENOMIC DNA]</scope>
    <source>
        <strain evidence="2">MBIC 11017</strain>
        <plasmid evidence="2">Plasmid pREB3</plasmid>
    </source>
</reference>
<name>A8ZMN9_ACAM1</name>
<evidence type="ECO:0000313" key="1">
    <source>
        <dbReference type="EMBL" id="ABW32449.1"/>
    </source>
</evidence>
<keyword evidence="2" id="KW-1185">Reference proteome</keyword>